<organism evidence="1 2">
    <name type="scientific">Pseudomonas syringae pv. spinaceae</name>
    <dbReference type="NCBI Taxonomy" id="264459"/>
    <lineage>
        <taxon>Bacteria</taxon>
        <taxon>Pseudomonadati</taxon>
        <taxon>Pseudomonadota</taxon>
        <taxon>Gammaproteobacteria</taxon>
        <taxon>Pseudomonadales</taxon>
        <taxon>Pseudomonadaceae</taxon>
        <taxon>Pseudomonas</taxon>
        <taxon>Pseudomonas syringae</taxon>
    </lineage>
</organism>
<dbReference type="InterPro" id="IPR038352">
    <property type="entry name" value="Imelysin_sf"/>
</dbReference>
<accession>A0A0Q0JA60</accession>
<name>A0A0Q0JA60_PSESX</name>
<reference evidence="1 2" key="1">
    <citation type="submission" date="2015-09" db="EMBL/GenBank/DDBJ databases">
        <title>Genome announcement of multiple Pseudomonas syringae strains.</title>
        <authorList>
            <person name="Thakur S."/>
            <person name="Wang P.W."/>
            <person name="Gong Y."/>
            <person name="Weir B.S."/>
            <person name="Guttman D.S."/>
        </authorList>
    </citation>
    <scope>NUCLEOTIDE SEQUENCE [LARGE SCALE GENOMIC DNA]</scope>
    <source>
        <strain evidence="1 2">ICMP16929</strain>
    </source>
</reference>
<dbReference type="Gene3D" id="1.20.1420.20">
    <property type="entry name" value="M75 peptidase, HXXE motif"/>
    <property type="match status" value="1"/>
</dbReference>
<dbReference type="Proteomes" id="UP000050384">
    <property type="component" value="Unassembled WGS sequence"/>
</dbReference>
<comment type="caution">
    <text evidence="1">The sequence shown here is derived from an EMBL/GenBank/DDBJ whole genome shotgun (WGS) entry which is preliminary data.</text>
</comment>
<gene>
    <name evidence="1" type="ORF">ALO94_201207</name>
</gene>
<dbReference type="PATRIC" id="fig|264459.3.peg.7233"/>
<evidence type="ECO:0000313" key="2">
    <source>
        <dbReference type="Proteomes" id="UP000050384"/>
    </source>
</evidence>
<dbReference type="EMBL" id="LJRI01000158">
    <property type="protein sequence ID" value="KPZ11116.1"/>
    <property type="molecule type" value="Genomic_DNA"/>
</dbReference>
<proteinExistence type="predicted"/>
<dbReference type="PANTHER" id="PTHR39192">
    <property type="entry name" value="IRON UPTAKE SYSTEM COMPONENT EFEO"/>
    <property type="match status" value="1"/>
</dbReference>
<dbReference type="InterPro" id="IPR050894">
    <property type="entry name" value="EfeM/EfeO_iron_uptake"/>
</dbReference>
<dbReference type="PANTHER" id="PTHR39192:SF1">
    <property type="entry name" value="IRON UPTAKE SYSTEM COMPONENT EFEO"/>
    <property type="match status" value="1"/>
</dbReference>
<sequence>MDKILAKYKTKDGGFETYDKVKENDRKALVGPVNTLAEDLSTLRGKLGLN</sequence>
<evidence type="ECO:0000313" key="1">
    <source>
        <dbReference type="EMBL" id="KPZ11116.1"/>
    </source>
</evidence>
<dbReference type="AlphaFoldDB" id="A0A0Q0JA60"/>
<protein>
    <submittedName>
        <fullName evidence="1">DNA polymerase IV</fullName>
    </submittedName>
</protein>